<dbReference type="EMBL" id="BQNB010019549">
    <property type="protein sequence ID" value="GJT86473.1"/>
    <property type="molecule type" value="Genomic_DNA"/>
</dbReference>
<keyword evidence="3" id="KW-0808">Transferase</keyword>
<dbReference type="InterPro" id="IPR001878">
    <property type="entry name" value="Znf_CCHC"/>
</dbReference>
<organism evidence="3 4">
    <name type="scientific">Tanacetum coccineum</name>
    <dbReference type="NCBI Taxonomy" id="301880"/>
    <lineage>
        <taxon>Eukaryota</taxon>
        <taxon>Viridiplantae</taxon>
        <taxon>Streptophyta</taxon>
        <taxon>Embryophyta</taxon>
        <taxon>Tracheophyta</taxon>
        <taxon>Spermatophyta</taxon>
        <taxon>Magnoliopsida</taxon>
        <taxon>eudicotyledons</taxon>
        <taxon>Gunneridae</taxon>
        <taxon>Pentapetalae</taxon>
        <taxon>asterids</taxon>
        <taxon>campanulids</taxon>
        <taxon>Asterales</taxon>
        <taxon>Asteraceae</taxon>
        <taxon>Asteroideae</taxon>
        <taxon>Anthemideae</taxon>
        <taxon>Anthemidinae</taxon>
        <taxon>Tanacetum</taxon>
    </lineage>
</organism>
<keyword evidence="4" id="KW-1185">Reference proteome</keyword>
<feature type="region of interest" description="Disordered" evidence="1">
    <location>
        <begin position="210"/>
        <end position="251"/>
    </location>
</feature>
<reference evidence="3" key="1">
    <citation type="journal article" date="2022" name="Int. J. Mol. Sci.">
        <title>Draft Genome of Tanacetum Coccineum: Genomic Comparison of Closely Related Tanacetum-Family Plants.</title>
        <authorList>
            <person name="Yamashiro T."/>
            <person name="Shiraishi A."/>
            <person name="Nakayama K."/>
            <person name="Satake H."/>
        </authorList>
    </citation>
    <scope>NUCLEOTIDE SEQUENCE</scope>
</reference>
<dbReference type="PANTHER" id="PTHR15503">
    <property type="entry name" value="LDOC1 RELATED"/>
    <property type="match status" value="1"/>
</dbReference>
<name>A0ABQ5HF25_9ASTR</name>
<feature type="region of interest" description="Disordered" evidence="1">
    <location>
        <begin position="322"/>
        <end position="354"/>
    </location>
</feature>
<evidence type="ECO:0000313" key="4">
    <source>
        <dbReference type="Proteomes" id="UP001151760"/>
    </source>
</evidence>
<gene>
    <name evidence="3" type="ORF">Tco_1068190</name>
</gene>
<dbReference type="PANTHER" id="PTHR15503:SF22">
    <property type="entry name" value="TRANSPOSON TY3-I GAG POLYPROTEIN"/>
    <property type="match status" value="1"/>
</dbReference>
<dbReference type="SUPFAM" id="SSF57756">
    <property type="entry name" value="Retrovirus zinc finger-like domains"/>
    <property type="match status" value="1"/>
</dbReference>
<dbReference type="Pfam" id="PF08284">
    <property type="entry name" value="RVP_2"/>
    <property type="match status" value="1"/>
</dbReference>
<sequence length="424" mass="45551">MGGTGERVGRGGKGKGPRRGNDESVDELNGQGNDQGGANGNAERVNEGVGGAPDFSTIIAQQLQNLLPAILAQVGNQGNVRNQNGNVVNENVQGNVRNVLVNGNRVGCSYKEFLACNPKECDGKGGVVVLTRWIKKMESVLDMSGCSIDQKVKYTTGSIVVGAGHAAYTDRFHELARSVGWWHQQLKTMQKAVQISGALTDEAVRNGSIKKVEKRGNVGEPSKDKNGRDDNKRTRTGNAFATTANPVGRENTSAWPKCTTCNSYHAPGGPCHTCFNYNRPGHLARDCRVVPRNVNPVNVRNPTPARGACHECGSTDHFRPACPRLNRTQGPGGNRPNQVAANNGGQGRGNQGNQARGRAFMLGADEARQDPNIMTGMFTLNNHFATTLFDYGADYSFVSTTFIPLLGIEPNELGFRYEIEIASG</sequence>
<keyword evidence="3" id="KW-0695">RNA-directed DNA polymerase</keyword>
<feature type="compositionally biased region" description="Polar residues" evidence="1">
    <location>
        <begin position="236"/>
        <end position="251"/>
    </location>
</feature>
<dbReference type="InterPro" id="IPR032567">
    <property type="entry name" value="RTL1-rel"/>
</dbReference>
<evidence type="ECO:0000313" key="3">
    <source>
        <dbReference type="EMBL" id="GJT86473.1"/>
    </source>
</evidence>
<proteinExistence type="predicted"/>
<evidence type="ECO:0000256" key="1">
    <source>
        <dbReference type="SAM" id="MobiDB-lite"/>
    </source>
</evidence>
<protein>
    <submittedName>
        <fullName evidence="3">Reverse transcriptase domain-containing protein</fullName>
    </submittedName>
</protein>
<accession>A0ABQ5HF25</accession>
<dbReference type="Gene3D" id="4.10.60.10">
    <property type="entry name" value="Zinc finger, CCHC-type"/>
    <property type="match status" value="1"/>
</dbReference>
<feature type="region of interest" description="Disordered" evidence="1">
    <location>
        <begin position="1"/>
        <end position="49"/>
    </location>
</feature>
<evidence type="ECO:0000259" key="2">
    <source>
        <dbReference type="SMART" id="SM00343"/>
    </source>
</evidence>
<dbReference type="Proteomes" id="UP001151760">
    <property type="component" value="Unassembled WGS sequence"/>
</dbReference>
<dbReference type="GO" id="GO:0003964">
    <property type="term" value="F:RNA-directed DNA polymerase activity"/>
    <property type="evidence" value="ECO:0007669"/>
    <property type="project" value="UniProtKB-KW"/>
</dbReference>
<feature type="domain" description="CCHC-type" evidence="2">
    <location>
        <begin position="273"/>
        <end position="289"/>
    </location>
</feature>
<keyword evidence="3" id="KW-0548">Nucleotidyltransferase</keyword>
<dbReference type="SMART" id="SM00343">
    <property type="entry name" value="ZnF_C2HC"/>
    <property type="match status" value="2"/>
</dbReference>
<feature type="compositionally biased region" description="Basic and acidic residues" evidence="1">
    <location>
        <begin position="210"/>
        <end position="233"/>
    </location>
</feature>
<dbReference type="InterPro" id="IPR036875">
    <property type="entry name" value="Znf_CCHC_sf"/>
</dbReference>
<reference evidence="3" key="2">
    <citation type="submission" date="2022-01" db="EMBL/GenBank/DDBJ databases">
        <authorList>
            <person name="Yamashiro T."/>
            <person name="Shiraishi A."/>
            <person name="Satake H."/>
            <person name="Nakayama K."/>
        </authorList>
    </citation>
    <scope>NUCLEOTIDE SEQUENCE</scope>
</reference>
<feature type="domain" description="CCHC-type" evidence="2">
    <location>
        <begin position="308"/>
        <end position="324"/>
    </location>
</feature>
<comment type="caution">
    <text evidence="3">The sequence shown here is derived from an EMBL/GenBank/DDBJ whole genome shotgun (WGS) entry which is preliminary data.</text>
</comment>